<evidence type="ECO:0000313" key="3">
    <source>
        <dbReference type="Proteomes" id="UP000334019"/>
    </source>
</evidence>
<evidence type="ECO:0000313" key="2">
    <source>
        <dbReference type="EMBL" id="QGG96679.1"/>
    </source>
</evidence>
<evidence type="ECO:0000259" key="1">
    <source>
        <dbReference type="Pfam" id="PF07238"/>
    </source>
</evidence>
<gene>
    <name evidence="2" type="ORF">GH723_17120</name>
</gene>
<proteinExistence type="predicted"/>
<dbReference type="EMBL" id="CP045851">
    <property type="protein sequence ID" value="QGG96679.1"/>
    <property type="molecule type" value="Genomic_DNA"/>
</dbReference>
<dbReference type="GO" id="GO:0035438">
    <property type="term" value="F:cyclic-di-GMP binding"/>
    <property type="evidence" value="ECO:0007669"/>
    <property type="project" value="InterPro"/>
</dbReference>
<organism evidence="2 3">
    <name type="scientific">Actinomarinicola tropica</name>
    <dbReference type="NCBI Taxonomy" id="2789776"/>
    <lineage>
        <taxon>Bacteria</taxon>
        <taxon>Bacillati</taxon>
        <taxon>Actinomycetota</taxon>
        <taxon>Acidimicrobiia</taxon>
        <taxon>Acidimicrobiales</taxon>
        <taxon>Iamiaceae</taxon>
        <taxon>Actinomarinicola</taxon>
    </lineage>
</organism>
<feature type="domain" description="PilZ" evidence="1">
    <location>
        <begin position="45"/>
        <end position="121"/>
    </location>
</feature>
<dbReference type="SUPFAM" id="SSF141371">
    <property type="entry name" value="PilZ domain-like"/>
    <property type="match status" value="1"/>
</dbReference>
<protein>
    <recommendedName>
        <fullName evidence="1">PilZ domain-containing protein</fullName>
    </recommendedName>
</protein>
<sequence length="143" mass="16211">MDRERDTTTIHLSNRRIGHRVRPENLEVLWCLPGTVVGHRREKKRPPTGRVVDLSFTGMQVVAPLDKRIGRGTTIEVVLEGMTVPVRVRWIGEADEPGMGLHGVEMLHQSPDLTRLLTSIIEACDIRDGVELREPPPVRQTLW</sequence>
<accession>A0A5Q2RIS4</accession>
<reference evidence="2 3" key="1">
    <citation type="submission" date="2019-11" db="EMBL/GenBank/DDBJ databases">
        <authorList>
            <person name="He Y."/>
        </authorList>
    </citation>
    <scope>NUCLEOTIDE SEQUENCE [LARGE SCALE GENOMIC DNA]</scope>
    <source>
        <strain evidence="2 3">SCSIO 58843</strain>
    </source>
</reference>
<name>A0A5Q2RIS4_9ACTN</name>
<dbReference type="RefSeq" id="WP_153760783.1">
    <property type="nucleotide sequence ID" value="NZ_CP045851.1"/>
</dbReference>
<dbReference type="KEGG" id="atq:GH723_17120"/>
<keyword evidence="3" id="KW-1185">Reference proteome</keyword>
<dbReference type="Pfam" id="PF07238">
    <property type="entry name" value="PilZ"/>
    <property type="match status" value="1"/>
</dbReference>
<dbReference type="Proteomes" id="UP000334019">
    <property type="component" value="Chromosome"/>
</dbReference>
<dbReference type="AlphaFoldDB" id="A0A5Q2RIS4"/>
<dbReference type="InterPro" id="IPR009875">
    <property type="entry name" value="PilZ_domain"/>
</dbReference>